<feature type="domain" description="LysM" evidence="2">
    <location>
        <begin position="117"/>
        <end position="161"/>
    </location>
</feature>
<feature type="signal peptide" evidence="1">
    <location>
        <begin position="1"/>
        <end position="24"/>
    </location>
</feature>
<dbReference type="PANTHER" id="PTHR33734:SF22">
    <property type="entry name" value="MEMBRANE-BOUND LYTIC MUREIN TRANSGLYCOSYLASE D"/>
    <property type="match status" value="1"/>
</dbReference>
<accession>A0A1M6SKM3</accession>
<dbReference type="OrthoDB" id="2149800at2"/>
<dbReference type="STRING" id="228958.SAMN04488007_3129"/>
<sequence length="738" mass="83898">MKYMFNQIYLIGSFCLLVSCTAMAQKFNTHQVKSGETLESISKMYGVSPASILQYNKEISEGQKLRSNTILVVPGKKIVEQTSAPVSNTPTSSTVTSTVNTRVVQDSVKAREPIGYTEHRVKKKETIFGITQMYNITEDELKKYNPKLYASPLQKKMDLRIPKYRAPKVEEVVGNQDDLEKYIVAAKETRWSIAHKYGITIERMLELNPGLSTANNYLSEGYELLMPKIAGSTVKNQVTQLYTSYTVPAKMNFYRLEKEFGVKSDEIVRLNPEITERGGLKEGMIIRIPEQKVETGEINTDNYIFYEVKPKQNEFRLTRKFGMTWAELVALNPDLKDGLKAGMVLKLPKDNVGDFEVRNALVLDKVNLLDSINVSVRPKVLFLLPFRLDKLDLSNKEETEKIIDNRNSLKYSLGLYSGALVAIDSMKSLGVSIDVKTFDNQLDLAKTKEILQGEQLGSYSAVFGPLDIPSLKETAVQASKFNVPVVAPVPAKSDLSLDNVFFSYTDEEVLWKHMLDYVEANHKDETLLIIADEDNKKEKEAIIKRFPTAKVVVVKEEEKNIGINRDKLQTLLSDDVSNWVFVESDNYKLIASVVSILNSFNNTAFDPVLGKDKVNVRMFTTDMNSAFENDVISNTHLSNLKFTYPSVNRQVKNNSFVERYRKRFGDDPDKYAVRGFDLTYDLLLKLAYNNSLIDVSRFIGETQYNGNKFNYQRKGVAGYYNQSSYIMMMDDLRIKTIE</sequence>
<gene>
    <name evidence="3" type="ORF">SAMN04488007_3129</name>
</gene>
<dbReference type="InterPro" id="IPR036779">
    <property type="entry name" value="LysM_dom_sf"/>
</dbReference>
<name>A0A1M6SKM3_9FLAO</name>
<dbReference type="RefSeq" id="WP_073245765.1">
    <property type="nucleotide sequence ID" value="NZ_FQZX01000002.1"/>
</dbReference>
<feature type="domain" description="LysM" evidence="2">
    <location>
        <begin position="28"/>
        <end position="73"/>
    </location>
</feature>
<evidence type="ECO:0000256" key="1">
    <source>
        <dbReference type="SAM" id="SignalP"/>
    </source>
</evidence>
<feature type="chain" id="PRO_5013110643" evidence="1">
    <location>
        <begin position="25"/>
        <end position="738"/>
    </location>
</feature>
<dbReference type="InterPro" id="IPR018392">
    <property type="entry name" value="LysM"/>
</dbReference>
<proteinExistence type="predicted"/>
<dbReference type="InterPro" id="IPR028082">
    <property type="entry name" value="Peripla_BP_I"/>
</dbReference>
<dbReference type="EMBL" id="FQZX01000002">
    <property type="protein sequence ID" value="SHK45149.1"/>
    <property type="molecule type" value="Genomic_DNA"/>
</dbReference>
<dbReference type="Proteomes" id="UP000184314">
    <property type="component" value="Unassembled WGS sequence"/>
</dbReference>
<feature type="domain" description="LysM" evidence="2">
    <location>
        <begin position="180"/>
        <end position="226"/>
    </location>
</feature>
<dbReference type="CDD" id="cd00118">
    <property type="entry name" value="LysM"/>
    <property type="match status" value="4"/>
</dbReference>
<reference evidence="4" key="1">
    <citation type="submission" date="2016-11" db="EMBL/GenBank/DDBJ databases">
        <authorList>
            <person name="Varghese N."/>
            <person name="Submissions S."/>
        </authorList>
    </citation>
    <scope>NUCLEOTIDE SEQUENCE [LARGE SCALE GENOMIC DNA]</scope>
    <source>
        <strain evidence="4">DSM 16478</strain>
    </source>
</reference>
<dbReference type="SUPFAM" id="SSF54106">
    <property type="entry name" value="LysM domain"/>
    <property type="match status" value="4"/>
</dbReference>
<keyword evidence="4" id="KW-1185">Reference proteome</keyword>
<dbReference type="Gene3D" id="3.10.350.10">
    <property type="entry name" value="LysM domain"/>
    <property type="match status" value="4"/>
</dbReference>
<keyword evidence="1" id="KW-0732">Signal</keyword>
<dbReference type="PANTHER" id="PTHR33734">
    <property type="entry name" value="LYSM DOMAIN-CONTAINING GPI-ANCHORED PROTEIN 2"/>
    <property type="match status" value="1"/>
</dbReference>
<dbReference type="Pfam" id="PF01476">
    <property type="entry name" value="LysM"/>
    <property type="match status" value="4"/>
</dbReference>
<dbReference type="PROSITE" id="PS51257">
    <property type="entry name" value="PROKAR_LIPOPROTEIN"/>
    <property type="match status" value="1"/>
</dbReference>
<evidence type="ECO:0000313" key="4">
    <source>
        <dbReference type="Proteomes" id="UP000184314"/>
    </source>
</evidence>
<dbReference type="PROSITE" id="PS51782">
    <property type="entry name" value="LYSM"/>
    <property type="match status" value="3"/>
</dbReference>
<dbReference type="Gene3D" id="3.40.50.2300">
    <property type="match status" value="2"/>
</dbReference>
<dbReference type="AlphaFoldDB" id="A0A1M6SKM3"/>
<protein>
    <submittedName>
        <fullName evidence="3">ABC-type branched-chain amino acid transport system, substrate-binding protein</fullName>
    </submittedName>
</protein>
<dbReference type="SUPFAM" id="SSF53822">
    <property type="entry name" value="Periplasmic binding protein-like I"/>
    <property type="match status" value="1"/>
</dbReference>
<evidence type="ECO:0000259" key="2">
    <source>
        <dbReference type="PROSITE" id="PS51782"/>
    </source>
</evidence>
<organism evidence="3 4">
    <name type="scientific">Maribacter aquivivus</name>
    <dbReference type="NCBI Taxonomy" id="228958"/>
    <lineage>
        <taxon>Bacteria</taxon>
        <taxon>Pseudomonadati</taxon>
        <taxon>Bacteroidota</taxon>
        <taxon>Flavobacteriia</taxon>
        <taxon>Flavobacteriales</taxon>
        <taxon>Flavobacteriaceae</taxon>
        <taxon>Maribacter</taxon>
    </lineage>
</organism>
<dbReference type="SMART" id="SM00257">
    <property type="entry name" value="LysM"/>
    <property type="match status" value="5"/>
</dbReference>
<evidence type="ECO:0000313" key="3">
    <source>
        <dbReference type="EMBL" id="SHK45149.1"/>
    </source>
</evidence>